<organism evidence="14 15">
    <name type="scientific">Gemella haemolysans</name>
    <dbReference type="NCBI Taxonomy" id="1379"/>
    <lineage>
        <taxon>Bacteria</taxon>
        <taxon>Bacillati</taxon>
        <taxon>Bacillota</taxon>
        <taxon>Bacilli</taxon>
        <taxon>Bacillales</taxon>
        <taxon>Gemellaceae</taxon>
        <taxon>Gemella</taxon>
    </lineage>
</organism>
<sequence>MIEIKKHQEIIAMIERYSREEMRNIFSDENRFKAYLEVELYATEAWSTLGVVPKEDVEKLFANAKFDLPGILELEKETKHDIVAFTRNVSSYLGDEKKWVHYGLTSTDVVDTAYGYLYKQANDILYRDLLNFQEVLKEKALQYKFTPCIGRTHGVHADISSFGLKFALYYDEFNRHIKRFNEVRKIIEVGKISGAVGTFSNTPPEVQDYVCAKLGIESSNISTQTLQRDRHADYYATLALIASSIEKIGVEIRHLQRTEVREAEEFFSKNQKGSSAMPHKRNPISSENMAGCARIMRGYMFAAYENIPLWHERDISHSSAERILSNDATTLLDYMLNRFTNVVKNLTVFTDNMIKNIYATNGVIFAQRTMSNLIEKYSFSREEAYDLVQPLAMKSWFEGIPFRELLEENETIKNTVSKEVLDSCFDLNVHLVNIDKIYKRIPGLED</sequence>
<dbReference type="NCBIfam" id="TIGR00928">
    <property type="entry name" value="purB"/>
    <property type="match status" value="1"/>
</dbReference>
<dbReference type="GO" id="GO:0004018">
    <property type="term" value="F:N6-(1,2-dicarboxyethyl)AMP AMP-lyase (fumarate-forming) activity"/>
    <property type="evidence" value="ECO:0007669"/>
    <property type="project" value="UniProtKB-UniRule"/>
</dbReference>
<dbReference type="UniPathway" id="UPA00075">
    <property type="reaction ID" value="UER00336"/>
</dbReference>
<dbReference type="FunFam" id="1.10.40.30:FF:000007">
    <property type="entry name" value="Adenylosuccinate lyase"/>
    <property type="match status" value="1"/>
</dbReference>
<dbReference type="InterPro" id="IPR019468">
    <property type="entry name" value="AdenyloSucc_lyase_C"/>
</dbReference>
<comment type="pathway">
    <text evidence="1 12">Purine metabolism; IMP biosynthesis via de novo pathway; 5-amino-1-(5-phospho-D-ribosyl)imidazole-4-carboxamide from 5-amino-1-(5-phospho-D-ribosyl)imidazole-4-carboxylate: step 2/2.</text>
</comment>
<name>A0A133ZQ33_9BACL</name>
<dbReference type="GO" id="GO:0070626">
    <property type="term" value="F:(S)-2-(5-amino-1-(5-phospho-D-ribosyl)imidazole-4-carboxamido) succinate lyase (fumarate-forming) activity"/>
    <property type="evidence" value="ECO:0007669"/>
    <property type="project" value="TreeGrafter"/>
</dbReference>
<evidence type="ECO:0000256" key="8">
    <source>
        <dbReference type="ARBA" id="ARBA00024477"/>
    </source>
</evidence>
<dbReference type="AlphaFoldDB" id="A0A133ZQ33"/>
<dbReference type="InterPro" id="IPR022761">
    <property type="entry name" value="Fumarate_lyase_N"/>
</dbReference>
<accession>A0A133ZQ33</accession>
<dbReference type="Proteomes" id="UP000070355">
    <property type="component" value="Unassembled WGS sequence"/>
</dbReference>
<evidence type="ECO:0000256" key="12">
    <source>
        <dbReference type="RuleBase" id="RU361172"/>
    </source>
</evidence>
<dbReference type="GO" id="GO:0044208">
    <property type="term" value="P:'de novo' AMP biosynthetic process"/>
    <property type="evidence" value="ECO:0007669"/>
    <property type="project" value="UniProtKB-UniPathway"/>
</dbReference>
<evidence type="ECO:0000256" key="7">
    <source>
        <dbReference type="ARBA" id="ARBA00023239"/>
    </source>
</evidence>
<evidence type="ECO:0000256" key="5">
    <source>
        <dbReference type="ARBA" id="ARBA00017058"/>
    </source>
</evidence>
<dbReference type="GO" id="GO:0005829">
    <property type="term" value="C:cytosol"/>
    <property type="evidence" value="ECO:0007669"/>
    <property type="project" value="TreeGrafter"/>
</dbReference>
<dbReference type="InterPro" id="IPR008948">
    <property type="entry name" value="L-Aspartase-like"/>
</dbReference>
<evidence type="ECO:0000256" key="4">
    <source>
        <dbReference type="ARBA" id="ARBA00012339"/>
    </source>
</evidence>
<dbReference type="InterPro" id="IPR000362">
    <property type="entry name" value="Fumarate_lyase_fam"/>
</dbReference>
<dbReference type="PRINTS" id="PR00149">
    <property type="entry name" value="FUMRATELYASE"/>
</dbReference>
<evidence type="ECO:0000256" key="11">
    <source>
        <dbReference type="NCBIfam" id="TIGR00928"/>
    </source>
</evidence>
<comment type="pathway">
    <text evidence="2 12">Purine metabolism; AMP biosynthesis via de novo pathway; AMP from IMP: step 2/2.</text>
</comment>
<feature type="domain" description="Adenylosuccinate lyase C-terminal" evidence="13">
    <location>
        <begin position="361"/>
        <end position="442"/>
    </location>
</feature>
<evidence type="ECO:0000256" key="2">
    <source>
        <dbReference type="ARBA" id="ARBA00004734"/>
    </source>
</evidence>
<evidence type="ECO:0000256" key="9">
    <source>
        <dbReference type="ARBA" id="ARBA00030717"/>
    </source>
</evidence>
<protein>
    <recommendedName>
        <fullName evidence="5 11">Adenylosuccinate lyase</fullName>
        <shortName evidence="12">ASL</shortName>
        <ecNumber evidence="4 11">4.3.2.2</ecNumber>
    </recommendedName>
    <alternativeName>
        <fullName evidence="9 12">Adenylosuccinase</fullName>
    </alternativeName>
</protein>
<evidence type="ECO:0000256" key="10">
    <source>
        <dbReference type="ARBA" id="ARBA00049115"/>
    </source>
</evidence>
<reference evidence="15" key="1">
    <citation type="submission" date="2016-01" db="EMBL/GenBank/DDBJ databases">
        <authorList>
            <person name="Mitreva M."/>
            <person name="Pepin K.H."/>
            <person name="Mihindukulasuriya K.A."/>
            <person name="Fulton R."/>
            <person name="Fronick C."/>
            <person name="O'Laughlin M."/>
            <person name="Miner T."/>
            <person name="Herter B."/>
            <person name="Rosa B.A."/>
            <person name="Cordes M."/>
            <person name="Tomlinson C."/>
            <person name="Wollam A."/>
            <person name="Palsikar V.B."/>
            <person name="Mardis E.R."/>
            <person name="Wilson R.K."/>
        </authorList>
    </citation>
    <scope>NUCLEOTIDE SEQUENCE [LARGE SCALE GENOMIC DNA]</scope>
    <source>
        <strain evidence="15">DNF01167</strain>
    </source>
</reference>
<evidence type="ECO:0000313" key="15">
    <source>
        <dbReference type="Proteomes" id="UP000070355"/>
    </source>
</evidence>
<proteinExistence type="inferred from homology"/>
<dbReference type="Gene3D" id="1.10.40.30">
    <property type="entry name" value="Fumarase/aspartase (C-terminal domain)"/>
    <property type="match status" value="1"/>
</dbReference>
<comment type="caution">
    <text evidence="14">The sequence shown here is derived from an EMBL/GenBank/DDBJ whole genome shotgun (WGS) entry which is preliminary data.</text>
</comment>
<dbReference type="Gene3D" id="1.20.200.10">
    <property type="entry name" value="Fumarase/aspartase (Central domain)"/>
    <property type="match status" value="1"/>
</dbReference>
<comment type="catalytic activity">
    <reaction evidence="10">
        <text>N(6)-(1,2-dicarboxyethyl)-AMP = fumarate + AMP</text>
        <dbReference type="Rhea" id="RHEA:16853"/>
        <dbReference type="ChEBI" id="CHEBI:29806"/>
        <dbReference type="ChEBI" id="CHEBI:57567"/>
        <dbReference type="ChEBI" id="CHEBI:456215"/>
        <dbReference type="EC" id="4.3.2.2"/>
    </reaction>
    <physiologicalReaction direction="left-to-right" evidence="10">
        <dbReference type="Rhea" id="RHEA:16854"/>
    </physiologicalReaction>
</comment>
<evidence type="ECO:0000256" key="6">
    <source>
        <dbReference type="ARBA" id="ARBA00022755"/>
    </source>
</evidence>
<evidence type="ECO:0000259" key="13">
    <source>
        <dbReference type="SMART" id="SM00998"/>
    </source>
</evidence>
<dbReference type="PROSITE" id="PS00163">
    <property type="entry name" value="FUMARATE_LYASES"/>
    <property type="match status" value="1"/>
</dbReference>
<dbReference type="InterPro" id="IPR024083">
    <property type="entry name" value="Fumarase/histidase_N"/>
</dbReference>
<dbReference type="EMBL" id="LSDC01000124">
    <property type="protein sequence ID" value="KXB57545.1"/>
    <property type="molecule type" value="Genomic_DNA"/>
</dbReference>
<dbReference type="SUPFAM" id="SSF48557">
    <property type="entry name" value="L-aspartase-like"/>
    <property type="match status" value="1"/>
</dbReference>
<dbReference type="Pfam" id="PF00206">
    <property type="entry name" value="Lyase_1"/>
    <property type="match status" value="1"/>
</dbReference>
<dbReference type="PATRIC" id="fig|1379.3.peg.1690"/>
<dbReference type="SMART" id="SM00998">
    <property type="entry name" value="ADSL_C"/>
    <property type="match status" value="1"/>
</dbReference>
<dbReference type="STRING" id="1379.HMPREF3186_01699"/>
<dbReference type="EC" id="4.3.2.2" evidence="4 11"/>
<evidence type="ECO:0000313" key="14">
    <source>
        <dbReference type="EMBL" id="KXB57545.1"/>
    </source>
</evidence>
<dbReference type="Pfam" id="PF10397">
    <property type="entry name" value="ADSL_C"/>
    <property type="match status" value="1"/>
</dbReference>
<dbReference type="InterPro" id="IPR020557">
    <property type="entry name" value="Fumarate_lyase_CS"/>
</dbReference>
<comment type="similarity">
    <text evidence="3 12">Belongs to the lyase 1 family. Adenylosuccinate lyase subfamily.</text>
</comment>
<dbReference type="UniPathway" id="UPA00074">
    <property type="reaction ID" value="UER00132"/>
</dbReference>
<dbReference type="Gene3D" id="1.10.275.10">
    <property type="entry name" value="Fumarase/aspartase (N-terminal domain)"/>
    <property type="match status" value="1"/>
</dbReference>
<keyword evidence="6 12" id="KW-0658">Purine biosynthesis</keyword>
<dbReference type="InterPro" id="IPR004769">
    <property type="entry name" value="Pur_lyase"/>
</dbReference>
<gene>
    <name evidence="14" type="ORF">HMPREF3186_01699</name>
</gene>
<dbReference type="FunFam" id="1.20.200.10:FF:000008">
    <property type="entry name" value="Adenylosuccinate lyase"/>
    <property type="match status" value="1"/>
</dbReference>
<dbReference type="CDD" id="cd01360">
    <property type="entry name" value="Adenylsuccinate_lyase_1"/>
    <property type="match status" value="1"/>
</dbReference>
<evidence type="ECO:0000256" key="3">
    <source>
        <dbReference type="ARBA" id="ARBA00008273"/>
    </source>
</evidence>
<dbReference type="PANTHER" id="PTHR43172:SF1">
    <property type="entry name" value="ADENYLOSUCCINATE LYASE"/>
    <property type="match status" value="1"/>
</dbReference>
<comment type="catalytic activity">
    <reaction evidence="8">
        <text>(2S)-2-[5-amino-1-(5-phospho-beta-D-ribosyl)imidazole-4-carboxamido]succinate = 5-amino-1-(5-phospho-beta-D-ribosyl)imidazole-4-carboxamide + fumarate</text>
        <dbReference type="Rhea" id="RHEA:23920"/>
        <dbReference type="ChEBI" id="CHEBI:29806"/>
        <dbReference type="ChEBI" id="CHEBI:58443"/>
        <dbReference type="ChEBI" id="CHEBI:58475"/>
        <dbReference type="EC" id="4.3.2.2"/>
    </reaction>
    <physiologicalReaction direction="left-to-right" evidence="8">
        <dbReference type="Rhea" id="RHEA:23921"/>
    </physiologicalReaction>
</comment>
<dbReference type="PANTHER" id="PTHR43172">
    <property type="entry name" value="ADENYLOSUCCINATE LYASE"/>
    <property type="match status" value="1"/>
</dbReference>
<keyword evidence="7 12" id="KW-0456">Lyase</keyword>
<evidence type="ECO:0000256" key="1">
    <source>
        <dbReference type="ARBA" id="ARBA00004706"/>
    </source>
</evidence>
<dbReference type="GO" id="GO:0006189">
    <property type="term" value="P:'de novo' IMP biosynthetic process"/>
    <property type="evidence" value="ECO:0007669"/>
    <property type="project" value="UniProtKB-UniPathway"/>
</dbReference>